<keyword evidence="2" id="KW-0732">Signal</keyword>
<name>A0AAU9ADN3_LYSEN</name>
<accession>A0AAU9ADN3</accession>
<evidence type="ECO:0000313" key="4">
    <source>
        <dbReference type="Proteomes" id="UP000218824"/>
    </source>
</evidence>
<dbReference type="EMBL" id="AP014940">
    <property type="protein sequence ID" value="BAV95629.1"/>
    <property type="molecule type" value="Genomic_DNA"/>
</dbReference>
<proteinExistence type="predicted"/>
<evidence type="ECO:0000256" key="2">
    <source>
        <dbReference type="SAM" id="SignalP"/>
    </source>
</evidence>
<feature type="signal peptide" evidence="2">
    <location>
        <begin position="1"/>
        <end position="30"/>
    </location>
</feature>
<dbReference type="GeneID" id="83062082"/>
<evidence type="ECO:0000256" key="1">
    <source>
        <dbReference type="SAM" id="MobiDB-lite"/>
    </source>
</evidence>
<dbReference type="KEGG" id="lem:LEN_0142"/>
<feature type="chain" id="PRO_5043795870" description="Lipoprotein" evidence="2">
    <location>
        <begin position="31"/>
        <end position="162"/>
    </location>
</feature>
<gene>
    <name evidence="3" type="ORF">LEN_0142</name>
</gene>
<dbReference type="AlphaFoldDB" id="A0AAU9ADN3"/>
<feature type="region of interest" description="Disordered" evidence="1">
    <location>
        <begin position="1"/>
        <end position="22"/>
    </location>
</feature>
<organism evidence="3 4">
    <name type="scientific">Lysobacter enzymogenes</name>
    <dbReference type="NCBI Taxonomy" id="69"/>
    <lineage>
        <taxon>Bacteria</taxon>
        <taxon>Pseudomonadati</taxon>
        <taxon>Pseudomonadota</taxon>
        <taxon>Gammaproteobacteria</taxon>
        <taxon>Lysobacterales</taxon>
        <taxon>Lysobacteraceae</taxon>
        <taxon>Lysobacter</taxon>
    </lineage>
</organism>
<evidence type="ECO:0000313" key="3">
    <source>
        <dbReference type="EMBL" id="BAV95629.1"/>
    </source>
</evidence>
<reference evidence="3 4" key="1">
    <citation type="journal article" date="2017" name="DNA Res.">
        <title>Complete genome sequence and expression profile of the commercial lytic enzyme producer Lysobacter enzymogenes M497-1.</title>
        <authorList>
            <person name="Takami H."/>
            <person name="Toyoda A."/>
            <person name="Uchiyama I."/>
            <person name="Itoh T."/>
            <person name="Takaki Y."/>
            <person name="Arai W."/>
            <person name="Nishi S."/>
            <person name="Kawai M."/>
            <person name="Shinya K."/>
            <person name="Ikeda H."/>
        </authorList>
    </citation>
    <scope>NUCLEOTIDE SEQUENCE [LARGE SCALE GENOMIC DNA]</scope>
    <source>
        <strain evidence="3 4">M497-1</strain>
    </source>
</reference>
<protein>
    <recommendedName>
        <fullName evidence="5">Lipoprotein</fullName>
    </recommendedName>
</protein>
<dbReference type="RefSeq" id="WP_096376253.1">
    <property type="nucleotide sequence ID" value="NZ_AP014940.1"/>
</dbReference>
<dbReference type="Proteomes" id="UP000218824">
    <property type="component" value="Chromosome"/>
</dbReference>
<evidence type="ECO:0008006" key="5">
    <source>
        <dbReference type="Google" id="ProtNLM"/>
    </source>
</evidence>
<sequence length="162" mass="17765">MKPQLLTHRPRSRRPSTSASLRRACPPALAALTLSLLAACAHTPPGGDGALTVLRVDAARFDDPQGREPALREACAAWRLSERQVAAFFAAGREYPDGTHDAFYWLPCSIKGRLRAQGREWDFEINAAATATWTDGADQRRWGCTAKACEPLVLLMPDEHAQ</sequence>